<keyword evidence="3 4" id="KW-0687">Ribonucleoprotein</keyword>
<dbReference type="PANTHER" id="PTHR14413:SF16">
    <property type="entry name" value="LARGE RIBOSOMAL SUBUNIT PROTEIN BL17M"/>
    <property type="match status" value="1"/>
</dbReference>
<dbReference type="Gene3D" id="3.90.1030.10">
    <property type="entry name" value="Ribosomal protein L17"/>
    <property type="match status" value="1"/>
</dbReference>
<dbReference type="Proteomes" id="UP000178622">
    <property type="component" value="Unassembled WGS sequence"/>
</dbReference>
<evidence type="ECO:0000313" key="7">
    <source>
        <dbReference type="Proteomes" id="UP000178622"/>
    </source>
</evidence>
<dbReference type="EMBL" id="MKIR01000003">
    <property type="protein sequence ID" value="OFI50158.1"/>
    <property type="molecule type" value="Genomic_DNA"/>
</dbReference>
<dbReference type="Pfam" id="PF01196">
    <property type="entry name" value="Ribosomal_L17"/>
    <property type="match status" value="1"/>
</dbReference>
<dbReference type="AlphaFoldDB" id="A0A1E8GRQ0"/>
<evidence type="ECO:0000256" key="3">
    <source>
        <dbReference type="ARBA" id="ARBA00023274"/>
    </source>
</evidence>
<dbReference type="FunFam" id="3.90.1030.10:FF:000002">
    <property type="entry name" value="50S ribosomal protein L17"/>
    <property type="match status" value="1"/>
</dbReference>
<dbReference type="NCBIfam" id="TIGR00059">
    <property type="entry name" value="L17"/>
    <property type="match status" value="1"/>
</dbReference>
<name>A0A1E8GRQ0_9LACT</name>
<evidence type="ECO:0000313" key="6">
    <source>
        <dbReference type="EMBL" id="OFI50158.1"/>
    </source>
</evidence>
<dbReference type="InterPro" id="IPR036373">
    <property type="entry name" value="Ribosomal_bL17_sf"/>
</dbReference>
<dbReference type="OrthoDB" id="9809073at2"/>
<comment type="similarity">
    <text evidence="1 4 5">Belongs to the bacterial ribosomal protein bL17 family.</text>
</comment>
<dbReference type="SUPFAM" id="SSF64263">
    <property type="entry name" value="Prokaryotic ribosomal protein L17"/>
    <property type="match status" value="1"/>
</dbReference>
<comment type="subunit">
    <text evidence="4">Part of the 50S ribosomal subunit. Contacts protein L32.</text>
</comment>
<proteinExistence type="inferred from homology"/>
<comment type="caution">
    <text evidence="6">The sequence shown here is derived from an EMBL/GenBank/DDBJ whole genome shotgun (WGS) entry which is preliminary data.</text>
</comment>
<dbReference type="InterPro" id="IPR047859">
    <property type="entry name" value="Ribosomal_bL17_CS"/>
</dbReference>
<accession>A0A1E8GRQ0</accession>
<evidence type="ECO:0000256" key="5">
    <source>
        <dbReference type="RuleBase" id="RU000660"/>
    </source>
</evidence>
<dbReference type="GO" id="GO:0006412">
    <property type="term" value="P:translation"/>
    <property type="evidence" value="ECO:0007669"/>
    <property type="project" value="UniProtKB-UniRule"/>
</dbReference>
<evidence type="ECO:0000256" key="4">
    <source>
        <dbReference type="HAMAP-Rule" id="MF_01368"/>
    </source>
</evidence>
<evidence type="ECO:0000256" key="1">
    <source>
        <dbReference type="ARBA" id="ARBA00008777"/>
    </source>
</evidence>
<dbReference type="GO" id="GO:0003735">
    <property type="term" value="F:structural constituent of ribosome"/>
    <property type="evidence" value="ECO:0007669"/>
    <property type="project" value="InterPro"/>
</dbReference>
<gene>
    <name evidence="4" type="primary">rplQ</name>
    <name evidence="6" type="ORF">BG261_09320</name>
</gene>
<protein>
    <recommendedName>
        <fullName evidence="4">Large ribosomal subunit protein bL17</fullName>
    </recommendedName>
</protein>
<keyword evidence="7" id="KW-1185">Reference proteome</keyword>
<dbReference type="PROSITE" id="PS01167">
    <property type="entry name" value="RIBOSOMAL_L17"/>
    <property type="match status" value="1"/>
</dbReference>
<sequence length="126" mass="14447">MSYRKLGRKSAQRKAMLRDLTTDLIMNEYIVTTEARAKEIRKSVEKMITLGKRGDLHARRQAAAFVRNEVSLKDFNEETETFPTALQKLFDDIAPRYEGRNGGYTRILKTEPRRGDGAPMAIIELV</sequence>
<dbReference type="STRING" id="1859473.BG261_09320"/>
<reference evidence="7" key="1">
    <citation type="submission" date="2016-09" db="EMBL/GenBank/DDBJ databases">
        <title>Draft genome sequence of a novel species of the family Streptococcaceae isolated from flowers.</title>
        <authorList>
            <person name="Chuah L.-O."/>
            <person name="Yap K.-P."/>
            <person name="Thong K.L."/>
            <person name="Liong M.T."/>
            <person name="Ahmad R."/>
            <person name="Rusul G."/>
        </authorList>
    </citation>
    <scope>NUCLEOTIDE SEQUENCE [LARGE SCALE GENOMIC DNA]</scope>
    <source>
        <strain evidence="7">DF1</strain>
    </source>
</reference>
<dbReference type="InterPro" id="IPR000456">
    <property type="entry name" value="Ribosomal_bL17"/>
</dbReference>
<evidence type="ECO:0000256" key="2">
    <source>
        <dbReference type="ARBA" id="ARBA00022980"/>
    </source>
</evidence>
<keyword evidence="2 4" id="KW-0689">Ribosomal protein</keyword>
<dbReference type="HAMAP" id="MF_01368">
    <property type="entry name" value="Ribosomal_bL17"/>
    <property type="match status" value="1"/>
</dbReference>
<dbReference type="PANTHER" id="PTHR14413">
    <property type="entry name" value="RIBOSOMAL PROTEIN L17"/>
    <property type="match status" value="1"/>
</dbReference>
<dbReference type="GO" id="GO:0022625">
    <property type="term" value="C:cytosolic large ribosomal subunit"/>
    <property type="evidence" value="ECO:0007669"/>
    <property type="project" value="TreeGrafter"/>
</dbReference>
<dbReference type="RefSeq" id="WP_070787420.1">
    <property type="nucleotide sequence ID" value="NZ_MKIR01000003.1"/>
</dbReference>
<organism evidence="6 7">
    <name type="scientific">Floricoccus tropicus</name>
    <dbReference type="NCBI Taxonomy" id="1859473"/>
    <lineage>
        <taxon>Bacteria</taxon>
        <taxon>Bacillati</taxon>
        <taxon>Bacillota</taxon>
        <taxon>Bacilli</taxon>
        <taxon>Lactobacillales</taxon>
        <taxon>Streptococcaceae</taxon>
        <taxon>Floricoccus</taxon>
    </lineage>
</organism>